<dbReference type="AlphaFoldDB" id="A0A8T0DKE2"/>
<dbReference type="GO" id="GO:0005737">
    <property type="term" value="C:cytoplasm"/>
    <property type="evidence" value="ECO:0007669"/>
    <property type="project" value="TreeGrafter"/>
</dbReference>
<reference evidence="6 7" key="1">
    <citation type="submission" date="2019-07" db="EMBL/GenBank/DDBJ databases">
        <title>Annotation for the trematode Paragonimus westermani.</title>
        <authorList>
            <person name="Choi Y.-J."/>
        </authorList>
    </citation>
    <scope>NUCLEOTIDE SEQUENCE [LARGE SCALE GENOMIC DNA]</scope>
    <source>
        <strain evidence="6">180907_Pwestermani</strain>
    </source>
</reference>
<name>A0A8T0DKE2_9TREM</name>
<evidence type="ECO:0000259" key="5">
    <source>
        <dbReference type="PROSITE" id="PS50237"/>
    </source>
</evidence>
<gene>
    <name evidence="6" type="ORF">P879_07326</name>
</gene>
<dbReference type="PANTHER" id="PTHR45622:SF76">
    <property type="entry name" value="HECT AND RLD DOMAIN CONTAINING E3 UBIQUITIN LIGASE 4, ISOFORM C"/>
    <property type="match status" value="1"/>
</dbReference>
<dbReference type="Gene3D" id="3.90.1750.10">
    <property type="entry name" value="Hect, E3 ligase catalytic domains"/>
    <property type="match status" value="1"/>
</dbReference>
<proteinExistence type="predicted"/>
<dbReference type="OrthoDB" id="8068875at2759"/>
<dbReference type="Proteomes" id="UP000699462">
    <property type="component" value="Unassembled WGS sequence"/>
</dbReference>
<dbReference type="PROSITE" id="PS50237">
    <property type="entry name" value="HECT"/>
    <property type="match status" value="1"/>
</dbReference>
<keyword evidence="2 3" id="KW-0833">Ubl conjugation pathway</keyword>
<keyword evidence="7" id="KW-1185">Reference proteome</keyword>
<feature type="transmembrane region" description="Helical" evidence="4">
    <location>
        <begin position="6"/>
        <end position="28"/>
    </location>
</feature>
<accession>A0A8T0DKE2</accession>
<keyword evidence="4" id="KW-1133">Transmembrane helix</keyword>
<dbReference type="PANTHER" id="PTHR45622">
    <property type="entry name" value="UBIQUITIN-PROTEIN LIGASE E3A-RELATED"/>
    <property type="match status" value="1"/>
</dbReference>
<dbReference type="GO" id="GO:0016567">
    <property type="term" value="P:protein ubiquitination"/>
    <property type="evidence" value="ECO:0007669"/>
    <property type="project" value="TreeGrafter"/>
</dbReference>
<sequence>MELDSVFLIVRILCGLAIYNSIIVGLSFPLAMFRKLLGEEPGLDDLERLGPIVGQSLQQQLDYQGQHIVDTLRLNLSPDIYFFGKNLRVDLIPICSEIMLTHQNKNSFM</sequence>
<keyword evidence="4" id="KW-0472">Membrane</keyword>
<evidence type="ECO:0000256" key="4">
    <source>
        <dbReference type="SAM" id="Phobius"/>
    </source>
</evidence>
<dbReference type="EMBL" id="JTDF01002861">
    <property type="protein sequence ID" value="KAF8568359.1"/>
    <property type="molecule type" value="Genomic_DNA"/>
</dbReference>
<dbReference type="GO" id="GO:0061630">
    <property type="term" value="F:ubiquitin protein ligase activity"/>
    <property type="evidence" value="ECO:0007669"/>
    <property type="project" value="TreeGrafter"/>
</dbReference>
<protein>
    <recommendedName>
        <fullName evidence="5">HECT domain-containing protein</fullName>
    </recommendedName>
</protein>
<keyword evidence="4" id="KW-0812">Transmembrane</keyword>
<dbReference type="GO" id="GO:0006511">
    <property type="term" value="P:ubiquitin-dependent protein catabolic process"/>
    <property type="evidence" value="ECO:0007669"/>
    <property type="project" value="TreeGrafter"/>
</dbReference>
<organism evidence="6 7">
    <name type="scientific">Paragonimus westermani</name>
    <dbReference type="NCBI Taxonomy" id="34504"/>
    <lineage>
        <taxon>Eukaryota</taxon>
        <taxon>Metazoa</taxon>
        <taxon>Spiralia</taxon>
        <taxon>Lophotrochozoa</taxon>
        <taxon>Platyhelminthes</taxon>
        <taxon>Trematoda</taxon>
        <taxon>Digenea</taxon>
        <taxon>Plagiorchiida</taxon>
        <taxon>Troglotremata</taxon>
        <taxon>Troglotrematidae</taxon>
        <taxon>Paragonimus</taxon>
    </lineage>
</organism>
<dbReference type="Pfam" id="PF00632">
    <property type="entry name" value="HECT"/>
    <property type="match status" value="1"/>
</dbReference>
<evidence type="ECO:0000256" key="3">
    <source>
        <dbReference type="PROSITE-ProRule" id="PRU00104"/>
    </source>
</evidence>
<dbReference type="InterPro" id="IPR000569">
    <property type="entry name" value="HECT_dom"/>
</dbReference>
<feature type="domain" description="HECT" evidence="5">
    <location>
        <begin position="1"/>
        <end position="109"/>
    </location>
</feature>
<evidence type="ECO:0000256" key="1">
    <source>
        <dbReference type="ARBA" id="ARBA00022737"/>
    </source>
</evidence>
<evidence type="ECO:0000313" key="7">
    <source>
        <dbReference type="Proteomes" id="UP000699462"/>
    </source>
</evidence>
<dbReference type="InterPro" id="IPR051709">
    <property type="entry name" value="Ub-ligase/GTPase-reg"/>
</dbReference>
<evidence type="ECO:0000313" key="6">
    <source>
        <dbReference type="EMBL" id="KAF8568359.1"/>
    </source>
</evidence>
<dbReference type="InterPro" id="IPR035983">
    <property type="entry name" value="Hect_E3_ubiquitin_ligase"/>
</dbReference>
<keyword evidence="1" id="KW-0677">Repeat</keyword>
<comment type="caution">
    <text evidence="3">Lacks conserved residue(s) required for the propagation of feature annotation.</text>
</comment>
<dbReference type="SUPFAM" id="SSF56204">
    <property type="entry name" value="Hect, E3 ligase catalytic domain"/>
    <property type="match status" value="1"/>
</dbReference>
<evidence type="ECO:0000256" key="2">
    <source>
        <dbReference type="ARBA" id="ARBA00022786"/>
    </source>
</evidence>
<comment type="caution">
    <text evidence="6">The sequence shown here is derived from an EMBL/GenBank/DDBJ whole genome shotgun (WGS) entry which is preliminary data.</text>
</comment>